<dbReference type="EMBL" id="JRES01000760">
    <property type="protein sequence ID" value="KNC28538.1"/>
    <property type="molecule type" value="Genomic_DNA"/>
</dbReference>
<organism evidence="2 3">
    <name type="scientific">Lucilia cuprina</name>
    <name type="common">Green bottle fly</name>
    <name type="synonym">Australian sheep blowfly</name>
    <dbReference type="NCBI Taxonomy" id="7375"/>
    <lineage>
        <taxon>Eukaryota</taxon>
        <taxon>Metazoa</taxon>
        <taxon>Ecdysozoa</taxon>
        <taxon>Arthropoda</taxon>
        <taxon>Hexapoda</taxon>
        <taxon>Insecta</taxon>
        <taxon>Pterygota</taxon>
        <taxon>Neoptera</taxon>
        <taxon>Endopterygota</taxon>
        <taxon>Diptera</taxon>
        <taxon>Brachycera</taxon>
        <taxon>Muscomorpha</taxon>
        <taxon>Oestroidea</taxon>
        <taxon>Calliphoridae</taxon>
        <taxon>Luciliinae</taxon>
        <taxon>Lucilia</taxon>
    </lineage>
</organism>
<evidence type="ECO:0008006" key="4">
    <source>
        <dbReference type="Google" id="ProtNLM"/>
    </source>
</evidence>
<evidence type="ECO:0000256" key="1">
    <source>
        <dbReference type="SAM" id="SignalP"/>
    </source>
</evidence>
<proteinExistence type="predicted"/>
<dbReference type="OMA" id="RITCKHA"/>
<protein>
    <recommendedName>
        <fullName evidence="4">DUF4773 domain-containing protein</fullName>
    </recommendedName>
</protein>
<sequence length="155" mass="17354">MSNIKICFSLLIIYLTLKNVTAKPAEEISYLEKTINFQYENDQWICGDIKCPEKTFGCKIRLRSDEKDRKVFYQSFTCFNEDKITTLGAGDKIEMTKEKVIDIELESYVGAVSVYSTGYGMGGNESANGVLAVEDLNELKVTAKKNRKAVGNPPA</sequence>
<comment type="caution">
    <text evidence="2">The sequence shown here is derived from an EMBL/GenBank/DDBJ whole genome shotgun (WGS) entry which is preliminary data.</text>
</comment>
<name>A0A0L0C7Y5_LUCCU</name>
<feature type="signal peptide" evidence="1">
    <location>
        <begin position="1"/>
        <end position="22"/>
    </location>
</feature>
<dbReference type="AlphaFoldDB" id="A0A0L0C7Y5"/>
<evidence type="ECO:0000313" key="3">
    <source>
        <dbReference type="Proteomes" id="UP000037069"/>
    </source>
</evidence>
<reference evidence="2 3" key="1">
    <citation type="journal article" date="2015" name="Nat. Commun.">
        <title>Lucilia cuprina genome unlocks parasitic fly biology to underpin future interventions.</title>
        <authorList>
            <person name="Anstead C.A."/>
            <person name="Korhonen P.K."/>
            <person name="Young N.D."/>
            <person name="Hall R.S."/>
            <person name="Jex A.R."/>
            <person name="Murali S.C."/>
            <person name="Hughes D.S."/>
            <person name="Lee S.F."/>
            <person name="Perry T."/>
            <person name="Stroehlein A.J."/>
            <person name="Ansell B.R."/>
            <person name="Breugelmans B."/>
            <person name="Hofmann A."/>
            <person name="Qu J."/>
            <person name="Dugan S."/>
            <person name="Lee S.L."/>
            <person name="Chao H."/>
            <person name="Dinh H."/>
            <person name="Han Y."/>
            <person name="Doddapaneni H.V."/>
            <person name="Worley K.C."/>
            <person name="Muzny D.M."/>
            <person name="Ioannidis P."/>
            <person name="Waterhouse R.M."/>
            <person name="Zdobnov E.M."/>
            <person name="James P.J."/>
            <person name="Bagnall N.H."/>
            <person name="Kotze A.C."/>
            <person name="Gibbs R.A."/>
            <person name="Richards S."/>
            <person name="Batterham P."/>
            <person name="Gasser R.B."/>
        </authorList>
    </citation>
    <scope>NUCLEOTIDE SEQUENCE [LARGE SCALE GENOMIC DNA]</scope>
    <source>
        <strain evidence="2 3">LS</strain>
        <tissue evidence="2">Full body</tissue>
    </source>
</reference>
<keyword evidence="1" id="KW-0732">Signal</keyword>
<dbReference type="Proteomes" id="UP000037069">
    <property type="component" value="Unassembled WGS sequence"/>
</dbReference>
<dbReference type="OrthoDB" id="7958235at2759"/>
<keyword evidence="3" id="KW-1185">Reference proteome</keyword>
<feature type="chain" id="PRO_5005535929" description="DUF4773 domain-containing protein" evidence="1">
    <location>
        <begin position="23"/>
        <end position="155"/>
    </location>
</feature>
<evidence type="ECO:0000313" key="2">
    <source>
        <dbReference type="EMBL" id="KNC28538.1"/>
    </source>
</evidence>
<gene>
    <name evidence="2" type="ORF">FF38_05682</name>
</gene>
<accession>A0A0L0C7Y5</accession>